<dbReference type="Proteomes" id="UP000597444">
    <property type="component" value="Unassembled WGS sequence"/>
</dbReference>
<evidence type="ECO:0000259" key="4">
    <source>
        <dbReference type="PROSITE" id="PS51118"/>
    </source>
</evidence>
<dbReference type="InterPro" id="IPR036388">
    <property type="entry name" value="WH-like_DNA-bd_sf"/>
</dbReference>
<sequence length="118" mass="13595">MRKGDFEHYEEPGCPTEVTVGVIGGKWKTLILTYLMAGPRRFGEISRLLPQASKRMLTLQLRELEEDGVIHREVYREVPPKVEYSLTECGESLKPILLLMADWGEKHVDSKIEALKRR</sequence>
<keyword evidence="6" id="KW-1185">Reference proteome</keyword>
<organism evidence="5 6">
    <name type="scientific">Reticulibacter mediterranei</name>
    <dbReference type="NCBI Taxonomy" id="2778369"/>
    <lineage>
        <taxon>Bacteria</taxon>
        <taxon>Bacillati</taxon>
        <taxon>Chloroflexota</taxon>
        <taxon>Ktedonobacteria</taxon>
        <taxon>Ktedonobacterales</taxon>
        <taxon>Reticulibacteraceae</taxon>
        <taxon>Reticulibacter</taxon>
    </lineage>
</organism>
<dbReference type="Pfam" id="PF01638">
    <property type="entry name" value="HxlR"/>
    <property type="match status" value="1"/>
</dbReference>
<accession>A0A8J3MZ20</accession>
<evidence type="ECO:0000256" key="3">
    <source>
        <dbReference type="ARBA" id="ARBA00023163"/>
    </source>
</evidence>
<dbReference type="RefSeq" id="WP_220203484.1">
    <property type="nucleotide sequence ID" value="NZ_BNJK01000001.1"/>
</dbReference>
<dbReference type="Gene3D" id="1.10.10.10">
    <property type="entry name" value="Winged helix-like DNA-binding domain superfamily/Winged helix DNA-binding domain"/>
    <property type="match status" value="1"/>
</dbReference>
<dbReference type="SUPFAM" id="SSF46785">
    <property type="entry name" value="Winged helix' DNA-binding domain"/>
    <property type="match status" value="1"/>
</dbReference>
<keyword evidence="1" id="KW-0805">Transcription regulation</keyword>
<comment type="caution">
    <text evidence="5">The sequence shown here is derived from an EMBL/GenBank/DDBJ whole genome shotgun (WGS) entry which is preliminary data.</text>
</comment>
<keyword evidence="2" id="KW-0238">DNA-binding</keyword>
<evidence type="ECO:0000256" key="1">
    <source>
        <dbReference type="ARBA" id="ARBA00023015"/>
    </source>
</evidence>
<gene>
    <name evidence="5" type="primary">ydeP_2</name>
    <name evidence="5" type="ORF">KSF_027120</name>
</gene>
<dbReference type="InterPro" id="IPR002577">
    <property type="entry name" value="HTH_HxlR"/>
</dbReference>
<dbReference type="GO" id="GO:0003677">
    <property type="term" value="F:DNA binding"/>
    <property type="evidence" value="ECO:0007669"/>
    <property type="project" value="UniProtKB-KW"/>
</dbReference>
<protein>
    <submittedName>
        <fullName evidence="5">Putative HTH-type transcriptional regulator YdeP</fullName>
    </submittedName>
</protein>
<feature type="domain" description="HTH hxlR-type" evidence="4">
    <location>
        <begin position="14"/>
        <end position="112"/>
    </location>
</feature>
<reference evidence="5" key="1">
    <citation type="submission" date="2020-10" db="EMBL/GenBank/DDBJ databases">
        <title>Taxonomic study of unclassified bacteria belonging to the class Ktedonobacteria.</title>
        <authorList>
            <person name="Yabe S."/>
            <person name="Wang C.M."/>
            <person name="Zheng Y."/>
            <person name="Sakai Y."/>
            <person name="Cavaletti L."/>
            <person name="Monciardini P."/>
            <person name="Donadio S."/>
        </authorList>
    </citation>
    <scope>NUCLEOTIDE SEQUENCE</scope>
    <source>
        <strain evidence="5">ID150040</strain>
    </source>
</reference>
<proteinExistence type="predicted"/>
<dbReference type="InterPro" id="IPR036390">
    <property type="entry name" value="WH_DNA-bd_sf"/>
</dbReference>
<dbReference type="AlphaFoldDB" id="A0A8J3MZ20"/>
<evidence type="ECO:0000313" key="6">
    <source>
        <dbReference type="Proteomes" id="UP000597444"/>
    </source>
</evidence>
<evidence type="ECO:0000256" key="2">
    <source>
        <dbReference type="ARBA" id="ARBA00023125"/>
    </source>
</evidence>
<keyword evidence="3" id="KW-0804">Transcription</keyword>
<dbReference type="EMBL" id="BNJK01000001">
    <property type="protein sequence ID" value="GHO92664.1"/>
    <property type="molecule type" value="Genomic_DNA"/>
</dbReference>
<dbReference type="PANTHER" id="PTHR33204:SF33">
    <property type="entry name" value="TRANSCRIPTIONAL REGULATOR, MARR FAMILY"/>
    <property type="match status" value="1"/>
</dbReference>
<dbReference type="PROSITE" id="PS51118">
    <property type="entry name" value="HTH_HXLR"/>
    <property type="match status" value="1"/>
</dbReference>
<dbReference type="PANTHER" id="PTHR33204">
    <property type="entry name" value="TRANSCRIPTIONAL REGULATOR, MARR FAMILY"/>
    <property type="match status" value="1"/>
</dbReference>
<evidence type="ECO:0000313" key="5">
    <source>
        <dbReference type="EMBL" id="GHO92664.1"/>
    </source>
</evidence>
<name>A0A8J3MZ20_9CHLR</name>